<reference evidence="3" key="1">
    <citation type="journal article" date="2013" name="Genome Announc.">
        <title>First genome sequence of a syntrophic acetate-oxidizing bacterium, Tepidanaerobacter acetatoxydans strain Re1.</title>
        <authorList>
            <person name="Manzoor S."/>
            <person name="Bongcam-Rudloff E."/>
            <person name="Schnurer A."/>
            <person name="Muller B."/>
        </authorList>
    </citation>
    <scope>NUCLEOTIDE SEQUENCE [LARGE SCALE GENOMIC DNA]</scope>
    <source>
        <strain evidence="3">Re1</strain>
    </source>
</reference>
<dbReference type="EMBL" id="HF563609">
    <property type="protein sequence ID" value="CCP25837.1"/>
    <property type="molecule type" value="Genomic_DNA"/>
</dbReference>
<dbReference type="HOGENOM" id="CLU_122894_2_1_9"/>
<dbReference type="PATRIC" id="fig|1209989.3.peg.1229"/>
<accession>L0S212</accession>
<dbReference type="STRING" id="1209989.TepRe1_1019"/>
<organism evidence="2 3">
    <name type="scientific">Tepidanaerobacter acetatoxydans (strain DSM 21804 / JCM 16047 / Re1)</name>
    <dbReference type="NCBI Taxonomy" id="1209989"/>
    <lineage>
        <taxon>Bacteria</taxon>
        <taxon>Bacillati</taxon>
        <taxon>Bacillota</taxon>
        <taxon>Clostridia</taxon>
        <taxon>Thermosediminibacterales</taxon>
        <taxon>Tepidanaerobacteraceae</taxon>
        <taxon>Tepidanaerobacter</taxon>
    </lineage>
</organism>
<dbReference type="KEGG" id="tep:TepRe1_1019"/>
<gene>
    <name evidence="2" type="ordered locus">TEPIRE1_1118</name>
</gene>
<dbReference type="OrthoDB" id="9816277at2"/>
<dbReference type="Proteomes" id="UP000010802">
    <property type="component" value="Chromosome"/>
</dbReference>
<sequence>MTYIREAEKIANKYNTRNPVEIAKNMDISVVYLPFDELYGMACSLGKYRLIGVNSGLDEPIQRLVIAHELGHFVLHPEGNFFFILNETMFYSKFEYQANMFAIGLCYGEEVARYDYVREIASGKIENLCKIL</sequence>
<dbReference type="KEGG" id="tae:TepiRe1_1118"/>
<dbReference type="AlphaFoldDB" id="F4LRU9"/>
<dbReference type="InterPro" id="IPR010359">
    <property type="entry name" value="IrrE_HExxH"/>
</dbReference>
<dbReference type="Pfam" id="PF06114">
    <property type="entry name" value="Peptidase_M78"/>
    <property type="match status" value="1"/>
</dbReference>
<dbReference type="Gene3D" id="1.10.10.2910">
    <property type="match status" value="1"/>
</dbReference>
<protein>
    <recommendedName>
        <fullName evidence="1">IrrE N-terminal-like domain-containing protein</fullName>
    </recommendedName>
</protein>
<evidence type="ECO:0000313" key="3">
    <source>
        <dbReference type="Proteomes" id="UP000010802"/>
    </source>
</evidence>
<dbReference type="RefSeq" id="WP_013778090.1">
    <property type="nucleotide sequence ID" value="NC_015519.1"/>
</dbReference>
<dbReference type="eggNOG" id="COG2856">
    <property type="taxonomic scope" value="Bacteria"/>
</dbReference>
<proteinExistence type="predicted"/>
<evidence type="ECO:0000259" key="1">
    <source>
        <dbReference type="Pfam" id="PF06114"/>
    </source>
</evidence>
<feature type="domain" description="IrrE N-terminal-like" evidence="1">
    <location>
        <begin position="24"/>
        <end position="106"/>
    </location>
</feature>
<accession>F4LRU9</accession>
<name>F4LRU9_TEPAE</name>
<keyword evidence="3" id="KW-1185">Reference proteome</keyword>
<evidence type="ECO:0000313" key="2">
    <source>
        <dbReference type="EMBL" id="CCP25837.1"/>
    </source>
</evidence>